<feature type="binding site" description="axial binding residue" evidence="9">
    <location>
        <position position="453"/>
    </location>
    <ligand>
        <name>heme</name>
        <dbReference type="ChEBI" id="CHEBI:30413"/>
    </ligand>
    <ligandPart>
        <name>Fe</name>
        <dbReference type="ChEBI" id="CHEBI:18248"/>
    </ligandPart>
</feature>
<keyword evidence="4 9" id="KW-0349">Heme</keyword>
<evidence type="ECO:0000256" key="8">
    <source>
        <dbReference type="ARBA" id="ARBA00023033"/>
    </source>
</evidence>
<keyword evidence="13" id="KW-1185">Reference proteome</keyword>
<dbReference type="PROSITE" id="PS00086">
    <property type="entry name" value="CYTOCHROME_P450"/>
    <property type="match status" value="1"/>
</dbReference>
<feature type="transmembrane region" description="Helical" evidence="11">
    <location>
        <begin position="14"/>
        <end position="34"/>
    </location>
</feature>
<protein>
    <recommendedName>
        <fullName evidence="14">Cytochrome P450</fullName>
    </recommendedName>
</protein>
<evidence type="ECO:0000256" key="10">
    <source>
        <dbReference type="RuleBase" id="RU000461"/>
    </source>
</evidence>
<evidence type="ECO:0000256" key="5">
    <source>
        <dbReference type="ARBA" id="ARBA00022723"/>
    </source>
</evidence>
<evidence type="ECO:0000256" key="7">
    <source>
        <dbReference type="ARBA" id="ARBA00023004"/>
    </source>
</evidence>
<keyword evidence="11" id="KW-0812">Transmembrane</keyword>
<dbReference type="InterPro" id="IPR002401">
    <property type="entry name" value="Cyt_P450_E_grp-I"/>
</dbReference>
<comment type="similarity">
    <text evidence="3 10">Belongs to the cytochrome P450 family.</text>
</comment>
<gene>
    <name evidence="12" type="ORF">AAE3_LOCUS666</name>
</gene>
<dbReference type="AlphaFoldDB" id="A0A8S0WU59"/>
<dbReference type="GO" id="GO:0020037">
    <property type="term" value="F:heme binding"/>
    <property type="evidence" value="ECO:0007669"/>
    <property type="project" value="InterPro"/>
</dbReference>
<dbReference type="Pfam" id="PF00067">
    <property type="entry name" value="p450"/>
    <property type="match status" value="1"/>
</dbReference>
<keyword evidence="11" id="KW-0472">Membrane</keyword>
<dbReference type="Proteomes" id="UP000467700">
    <property type="component" value="Unassembled WGS sequence"/>
</dbReference>
<accession>A0A8S0WU59</accession>
<evidence type="ECO:0000256" key="6">
    <source>
        <dbReference type="ARBA" id="ARBA00023002"/>
    </source>
</evidence>
<evidence type="ECO:0000256" key="4">
    <source>
        <dbReference type="ARBA" id="ARBA00022617"/>
    </source>
</evidence>
<dbReference type="GO" id="GO:0004497">
    <property type="term" value="F:monooxygenase activity"/>
    <property type="evidence" value="ECO:0007669"/>
    <property type="project" value="UniProtKB-KW"/>
</dbReference>
<dbReference type="InterPro" id="IPR001128">
    <property type="entry name" value="Cyt_P450"/>
</dbReference>
<proteinExistence type="inferred from homology"/>
<evidence type="ECO:0000313" key="13">
    <source>
        <dbReference type="Proteomes" id="UP000467700"/>
    </source>
</evidence>
<dbReference type="PANTHER" id="PTHR46300:SF7">
    <property type="entry name" value="P450, PUTATIVE (EUROFUNG)-RELATED"/>
    <property type="match status" value="1"/>
</dbReference>
<keyword evidence="5 9" id="KW-0479">Metal-binding</keyword>
<dbReference type="InterPro" id="IPR017972">
    <property type="entry name" value="Cyt_P450_CS"/>
</dbReference>
<evidence type="ECO:0008006" key="14">
    <source>
        <dbReference type="Google" id="ProtNLM"/>
    </source>
</evidence>
<reference evidence="12 13" key="1">
    <citation type="submission" date="2020-01" db="EMBL/GenBank/DDBJ databases">
        <authorList>
            <person name="Gupta K D."/>
        </authorList>
    </citation>
    <scope>NUCLEOTIDE SEQUENCE [LARGE SCALE GENOMIC DNA]</scope>
</reference>
<evidence type="ECO:0000256" key="11">
    <source>
        <dbReference type="SAM" id="Phobius"/>
    </source>
</evidence>
<dbReference type="GO" id="GO:0016705">
    <property type="term" value="F:oxidoreductase activity, acting on paired donors, with incorporation or reduction of molecular oxygen"/>
    <property type="evidence" value="ECO:0007669"/>
    <property type="project" value="InterPro"/>
</dbReference>
<dbReference type="CDD" id="cd11065">
    <property type="entry name" value="CYP64-like"/>
    <property type="match status" value="1"/>
</dbReference>
<keyword evidence="11" id="KW-1133">Transmembrane helix</keyword>
<dbReference type="OrthoDB" id="2789670at2759"/>
<dbReference type="InterPro" id="IPR050364">
    <property type="entry name" value="Cytochrome_P450_fung"/>
</dbReference>
<dbReference type="SUPFAM" id="SSF48264">
    <property type="entry name" value="Cytochrome P450"/>
    <property type="match status" value="1"/>
</dbReference>
<evidence type="ECO:0000256" key="3">
    <source>
        <dbReference type="ARBA" id="ARBA00010617"/>
    </source>
</evidence>
<evidence type="ECO:0000256" key="1">
    <source>
        <dbReference type="ARBA" id="ARBA00001971"/>
    </source>
</evidence>
<evidence type="ECO:0000313" key="12">
    <source>
        <dbReference type="EMBL" id="CAA7257515.1"/>
    </source>
</evidence>
<organism evidence="12 13">
    <name type="scientific">Cyclocybe aegerita</name>
    <name type="common">Black poplar mushroom</name>
    <name type="synonym">Agrocybe aegerita</name>
    <dbReference type="NCBI Taxonomy" id="1973307"/>
    <lineage>
        <taxon>Eukaryota</taxon>
        <taxon>Fungi</taxon>
        <taxon>Dikarya</taxon>
        <taxon>Basidiomycota</taxon>
        <taxon>Agaricomycotina</taxon>
        <taxon>Agaricomycetes</taxon>
        <taxon>Agaricomycetidae</taxon>
        <taxon>Agaricales</taxon>
        <taxon>Agaricineae</taxon>
        <taxon>Bolbitiaceae</taxon>
        <taxon>Cyclocybe</taxon>
    </lineage>
</organism>
<keyword evidence="6 10" id="KW-0560">Oxidoreductase</keyword>
<comment type="pathway">
    <text evidence="2">Secondary metabolite biosynthesis.</text>
</comment>
<dbReference type="Gene3D" id="1.10.630.10">
    <property type="entry name" value="Cytochrome P450"/>
    <property type="match status" value="1"/>
</dbReference>
<comment type="cofactor">
    <cofactor evidence="1 9">
        <name>heme</name>
        <dbReference type="ChEBI" id="CHEBI:30413"/>
    </cofactor>
</comment>
<evidence type="ECO:0000256" key="2">
    <source>
        <dbReference type="ARBA" id="ARBA00005179"/>
    </source>
</evidence>
<evidence type="ECO:0000256" key="9">
    <source>
        <dbReference type="PIRSR" id="PIRSR602401-1"/>
    </source>
</evidence>
<dbReference type="GO" id="GO:0005506">
    <property type="term" value="F:iron ion binding"/>
    <property type="evidence" value="ECO:0007669"/>
    <property type="project" value="InterPro"/>
</dbReference>
<comment type="caution">
    <text evidence="12">The sequence shown here is derived from an EMBL/GenBank/DDBJ whole genome shotgun (WGS) entry which is preliminary data.</text>
</comment>
<dbReference type="InterPro" id="IPR036396">
    <property type="entry name" value="Cyt_P450_sf"/>
</dbReference>
<dbReference type="PANTHER" id="PTHR46300">
    <property type="entry name" value="P450, PUTATIVE (EUROFUNG)-RELATED-RELATED"/>
    <property type="match status" value="1"/>
</dbReference>
<keyword evidence="7 9" id="KW-0408">Iron</keyword>
<dbReference type="PRINTS" id="PR00463">
    <property type="entry name" value="EP450I"/>
</dbReference>
<sequence length="527" mass="59738">MGTISATLDLAQAYPYHTITASLFFILVVNALFFRKRASSLPLPPGPKGFPLIGNIFDIPTDKPWLVYNEWAKIYGDMIYFKVLGQPFLVLHTLERTYDIFEKRSSNYSDRARMPMILELMNWDYNMALLPYGTWWRRHRRAFHEHFHPGVVAKYQPIQSREARGFLYRLLVSPENFRHHIRHAFAATIMSIAYGITVKESNDPYILNAEEALEGLSEAGVPGRFLVDLIPVLKYVPKWFPGANFKRKAARWRKVNVDVAQKPFYYVKDQMTKGTAVPSLAATLIDRLPGDNDPSRREEEKIAQDTAAVAYVGGADTTVSAVQSFFLAMAMYPEVQTKAQAEIDQVVGWNRLPEFSDRPSLPYINALVKESMRWQLVTPLAVGHMCSRDDEYNGYFIPKGTIVVGNSWAILHDPTVFSDPLEYQPERYLKDGRLDPNARNPDVAAFGFGRRICAGRHMSDNSLYAIVSSVLAVYDIRPPLDDEGNPIQLKAEVTSGLLSYPVPFKCTIKPRSPAAEALIRDSFEGDR</sequence>
<keyword evidence="8 10" id="KW-0503">Monooxygenase</keyword>
<dbReference type="EMBL" id="CACVBS010000001">
    <property type="protein sequence ID" value="CAA7257515.1"/>
    <property type="molecule type" value="Genomic_DNA"/>
</dbReference>
<name>A0A8S0WU59_CYCAE</name>